<keyword evidence="3 5" id="KW-1133">Transmembrane helix</keyword>
<sequence>METDKKVSKGVLYTSYILQGIVVLLFLMGAANNVLQTEMAVEGAVEFGYPEHTVLYMGLILLVSTILYAIPKTTFIGALLLTAWLGGAVATHLIHNDPLTNIFIPVVFGIIMWVAIWLRSEKLRALC</sequence>
<reference evidence="7" key="1">
    <citation type="submission" date="2017-02" db="EMBL/GenBank/DDBJ databases">
        <authorList>
            <person name="Varghese N."/>
            <person name="Submissions S."/>
        </authorList>
    </citation>
    <scope>NUCLEOTIDE SEQUENCE [LARGE SCALE GENOMIC DNA]</scope>
    <source>
        <strain evidence="7">DSM 23546</strain>
    </source>
</reference>
<dbReference type="OrthoDB" id="9811373at2"/>
<evidence type="ECO:0000256" key="4">
    <source>
        <dbReference type="ARBA" id="ARBA00023136"/>
    </source>
</evidence>
<organism evidence="6 7">
    <name type="scientific">Maribacter arcticus</name>
    <dbReference type="NCBI Taxonomy" id="561365"/>
    <lineage>
        <taxon>Bacteria</taxon>
        <taxon>Pseudomonadati</taxon>
        <taxon>Bacteroidota</taxon>
        <taxon>Flavobacteriia</taxon>
        <taxon>Flavobacteriales</taxon>
        <taxon>Flavobacteriaceae</taxon>
        <taxon>Maribacter</taxon>
    </lineage>
</organism>
<keyword evidence="7" id="KW-1185">Reference proteome</keyword>
<dbReference type="STRING" id="561365.SAMN05660866_02861"/>
<keyword evidence="4 5" id="KW-0472">Membrane</keyword>
<feature type="transmembrane region" description="Helical" evidence="5">
    <location>
        <begin position="12"/>
        <end position="34"/>
    </location>
</feature>
<dbReference type="Pfam" id="PF13564">
    <property type="entry name" value="DoxX_2"/>
    <property type="match status" value="1"/>
</dbReference>
<dbReference type="RefSeq" id="WP_079513289.1">
    <property type="nucleotide sequence ID" value="NZ_FUYL01000009.1"/>
</dbReference>
<gene>
    <name evidence="6" type="ORF">SAMN05660866_02861</name>
</gene>
<dbReference type="GO" id="GO:0016020">
    <property type="term" value="C:membrane"/>
    <property type="evidence" value="ECO:0007669"/>
    <property type="project" value="UniProtKB-SubCell"/>
</dbReference>
<evidence type="ECO:0000256" key="2">
    <source>
        <dbReference type="ARBA" id="ARBA00022692"/>
    </source>
</evidence>
<evidence type="ECO:0000313" key="7">
    <source>
        <dbReference type="Proteomes" id="UP000190339"/>
    </source>
</evidence>
<dbReference type="InterPro" id="IPR032808">
    <property type="entry name" value="DoxX"/>
</dbReference>
<evidence type="ECO:0000313" key="6">
    <source>
        <dbReference type="EMBL" id="SKB70023.1"/>
    </source>
</evidence>
<accession>A0A1T5DES3</accession>
<feature type="transmembrane region" description="Helical" evidence="5">
    <location>
        <begin position="100"/>
        <end position="118"/>
    </location>
</feature>
<comment type="subcellular location">
    <subcellularLocation>
        <location evidence="1">Membrane</location>
        <topology evidence="1">Multi-pass membrane protein</topology>
    </subcellularLocation>
</comment>
<protein>
    <submittedName>
        <fullName evidence="6">DoxX-like family protein</fullName>
    </submittedName>
</protein>
<proteinExistence type="predicted"/>
<evidence type="ECO:0000256" key="1">
    <source>
        <dbReference type="ARBA" id="ARBA00004141"/>
    </source>
</evidence>
<name>A0A1T5DES3_9FLAO</name>
<dbReference type="AlphaFoldDB" id="A0A1T5DES3"/>
<keyword evidence="2 5" id="KW-0812">Transmembrane</keyword>
<dbReference type="EMBL" id="FUYL01000009">
    <property type="protein sequence ID" value="SKB70023.1"/>
    <property type="molecule type" value="Genomic_DNA"/>
</dbReference>
<feature type="transmembrane region" description="Helical" evidence="5">
    <location>
        <begin position="75"/>
        <end position="94"/>
    </location>
</feature>
<feature type="transmembrane region" description="Helical" evidence="5">
    <location>
        <begin position="54"/>
        <end position="70"/>
    </location>
</feature>
<dbReference type="Proteomes" id="UP000190339">
    <property type="component" value="Unassembled WGS sequence"/>
</dbReference>
<evidence type="ECO:0000256" key="5">
    <source>
        <dbReference type="SAM" id="Phobius"/>
    </source>
</evidence>
<evidence type="ECO:0000256" key="3">
    <source>
        <dbReference type="ARBA" id="ARBA00022989"/>
    </source>
</evidence>